<evidence type="ECO:0000256" key="3">
    <source>
        <dbReference type="ARBA" id="ARBA00022748"/>
    </source>
</evidence>
<feature type="transmembrane region" description="Helical" evidence="6">
    <location>
        <begin position="474"/>
        <end position="500"/>
    </location>
</feature>
<feature type="transmembrane region" description="Helical" evidence="6">
    <location>
        <begin position="512"/>
        <end position="532"/>
    </location>
</feature>
<dbReference type="Gene3D" id="2.60.40.1250">
    <property type="entry name" value="Thiol:disulfide interchange protein DsbD, N-terminal domain"/>
    <property type="match status" value="1"/>
</dbReference>
<organism evidence="10 11">
    <name type="scientific">Algoriphagus locisalis</name>
    <dbReference type="NCBI Taxonomy" id="305507"/>
    <lineage>
        <taxon>Bacteria</taxon>
        <taxon>Pseudomonadati</taxon>
        <taxon>Bacteroidota</taxon>
        <taxon>Cytophagia</taxon>
        <taxon>Cytophagales</taxon>
        <taxon>Cyclobacteriaceae</taxon>
        <taxon>Algoriphagus</taxon>
    </lineage>
</organism>
<feature type="transmembrane region" description="Helical" evidence="6">
    <location>
        <begin position="581"/>
        <end position="598"/>
    </location>
</feature>
<dbReference type="STRING" id="305507.SAMN04489724_1876"/>
<dbReference type="RefSeq" id="WP_244545474.1">
    <property type="nucleotide sequence ID" value="NZ_FPBF01000002.1"/>
</dbReference>
<evidence type="ECO:0000256" key="7">
    <source>
        <dbReference type="SAM" id="SignalP"/>
    </source>
</evidence>
<feature type="transmembrane region" description="Helical" evidence="6">
    <location>
        <begin position="432"/>
        <end position="453"/>
    </location>
</feature>
<dbReference type="AlphaFoldDB" id="A0A1I7ADI6"/>
<dbReference type="Pfam" id="PF02683">
    <property type="entry name" value="DsbD_TM"/>
    <property type="match status" value="1"/>
</dbReference>
<gene>
    <name evidence="10" type="ORF">SAMN04489724_1876</name>
</gene>
<dbReference type="GO" id="GO:0017004">
    <property type="term" value="P:cytochrome complex assembly"/>
    <property type="evidence" value="ECO:0007669"/>
    <property type="project" value="UniProtKB-KW"/>
</dbReference>
<evidence type="ECO:0000259" key="9">
    <source>
        <dbReference type="Pfam" id="PF11412"/>
    </source>
</evidence>
<dbReference type="InterPro" id="IPR028250">
    <property type="entry name" value="DsbDN"/>
</dbReference>
<keyword evidence="7" id="KW-0732">Signal</keyword>
<dbReference type="Pfam" id="PF13899">
    <property type="entry name" value="Thioredoxin_7"/>
    <property type="match status" value="1"/>
</dbReference>
<dbReference type="Gene3D" id="3.40.30.10">
    <property type="entry name" value="Glutaredoxin"/>
    <property type="match status" value="1"/>
</dbReference>
<dbReference type="PANTHER" id="PTHR32234">
    <property type="entry name" value="THIOL:DISULFIDE INTERCHANGE PROTEIN DSBD"/>
    <property type="match status" value="1"/>
</dbReference>
<evidence type="ECO:0000313" key="10">
    <source>
        <dbReference type="EMBL" id="SFT72948.1"/>
    </source>
</evidence>
<evidence type="ECO:0000256" key="1">
    <source>
        <dbReference type="ARBA" id="ARBA00004141"/>
    </source>
</evidence>
<feature type="transmembrane region" description="Helical" evidence="6">
    <location>
        <begin position="353"/>
        <end position="377"/>
    </location>
</feature>
<keyword evidence="4 6" id="KW-1133">Transmembrane helix</keyword>
<feature type="domain" description="Thiol:disulfide interchange protein DsbD N-terminal" evidence="9">
    <location>
        <begin position="198"/>
        <end position="310"/>
    </location>
</feature>
<protein>
    <submittedName>
        <fullName evidence="10">Thiol:disulfide interchange protein DsbD</fullName>
    </submittedName>
</protein>
<feature type="transmembrane region" description="Helical" evidence="6">
    <location>
        <begin position="618"/>
        <end position="639"/>
    </location>
</feature>
<dbReference type="GO" id="GO:0016020">
    <property type="term" value="C:membrane"/>
    <property type="evidence" value="ECO:0007669"/>
    <property type="project" value="UniProtKB-SubCell"/>
</dbReference>
<feature type="signal peptide" evidence="7">
    <location>
        <begin position="1"/>
        <end position="25"/>
    </location>
</feature>
<dbReference type="InterPro" id="IPR003834">
    <property type="entry name" value="Cyt_c_assmbl_TM_dom"/>
</dbReference>
<comment type="subcellular location">
    <subcellularLocation>
        <location evidence="1">Membrane</location>
        <topology evidence="1">Multi-pass membrane protein</topology>
    </subcellularLocation>
</comment>
<feature type="domain" description="Thiol:disulfide interchange protein DsbD N-terminal" evidence="9">
    <location>
        <begin position="42"/>
        <end position="154"/>
    </location>
</feature>
<dbReference type="Proteomes" id="UP000199673">
    <property type="component" value="Unassembled WGS sequence"/>
</dbReference>
<reference evidence="11" key="1">
    <citation type="submission" date="2016-10" db="EMBL/GenBank/DDBJ databases">
        <authorList>
            <person name="Varghese N."/>
            <person name="Submissions S."/>
        </authorList>
    </citation>
    <scope>NUCLEOTIDE SEQUENCE [LARGE SCALE GENOMIC DNA]</scope>
    <source>
        <strain evidence="11">DSM 23445</strain>
    </source>
</reference>
<keyword evidence="5 6" id="KW-0472">Membrane</keyword>
<evidence type="ECO:0000256" key="2">
    <source>
        <dbReference type="ARBA" id="ARBA00022692"/>
    </source>
</evidence>
<keyword evidence="3" id="KW-0201">Cytochrome c-type biogenesis</keyword>
<feature type="chain" id="PRO_5011734238" evidence="7">
    <location>
        <begin position="26"/>
        <end position="828"/>
    </location>
</feature>
<evidence type="ECO:0000256" key="6">
    <source>
        <dbReference type="SAM" id="Phobius"/>
    </source>
</evidence>
<sequence length="828" mass="91966">MTKAKGKSGKLLLLALLFFSFYAQAQIIAPPKWTVSIEPKNLVQGEEATLVFEAQIPIGWYIYANDFNPDLGPILATLKLDNPAGYELKGGFTAIDPKTKYEDIWEGDVKYFIGKGRFEQSFVPKSTSGKISGTLEYQMCSDVTGQCVNYDEEIEVAFTAKQETNTPVFGEAGQQESAELGIVAPPKWTISLEPSPVHSDEATLVFDAQIPIGWYIYANDFDPKLGPILANLKLDNPAGYELKGGFTAIDPKTKYEDIWEGDVKYFIGKGRFEQAILLKADSGTIQGTVEYQMCNDITGKCTPPFEEDFEIPFQSSNSTNTSADSDENLFNEVGEENADSSIEIVPIQENESLLGFMVLAFLAGLAALLTPCVFPMIPMTVSFFTGRAGSKATGIRNAIIYGLSIIAIYTIAGTAVAAIQGPEFANWLATHWLPNLFFFGIFIFFALAFLGMFEITLPSSFVNKIDEKSEKGGLTGIFFMAFTLVLVSFSCTGPIVGSILISSAGGELIKPILGMFAFSLAFAIPFTLFAIFPEWMNRLPKSGGWLNSVKVVLGFLELALAFKFLSIADLVYHWGILDRDIFLIIWIVIFSGLGLYLLGKIRLPHDSPMETIGVPRLLLALFTFMFVLYMIPGLFGAPLKYLSGYLPPMSTQQFKMTGGLNTEAGENILGEPVKYADIPLEIPHGIQGYFDYEQAMRAAKKANKPLLIDFTGHGCVNCRKMEENVWVDPQVLKRLKEDFVMVALYIDERLELPESEWYTSEYDNKVKKTLGKQNADFQITRFQNNAQPYYVILDHNENLLAQPKGYDTDIQAFIDYLDGAKEKFEQSN</sequence>
<proteinExistence type="predicted"/>
<name>A0A1I7ADI6_9BACT</name>
<feature type="domain" description="Cytochrome C biogenesis protein transmembrane" evidence="8">
    <location>
        <begin position="357"/>
        <end position="565"/>
    </location>
</feature>
<dbReference type="GO" id="GO:0015035">
    <property type="term" value="F:protein-disulfide reductase activity"/>
    <property type="evidence" value="ECO:0007669"/>
    <property type="project" value="TreeGrafter"/>
</dbReference>
<accession>A0A1I7ADI6</accession>
<keyword evidence="2 6" id="KW-0812">Transmembrane</keyword>
<dbReference type="GO" id="GO:0045454">
    <property type="term" value="P:cell redox homeostasis"/>
    <property type="evidence" value="ECO:0007669"/>
    <property type="project" value="TreeGrafter"/>
</dbReference>
<evidence type="ECO:0000256" key="5">
    <source>
        <dbReference type="ARBA" id="ARBA00023136"/>
    </source>
</evidence>
<evidence type="ECO:0000256" key="4">
    <source>
        <dbReference type="ARBA" id="ARBA00022989"/>
    </source>
</evidence>
<dbReference type="SUPFAM" id="SSF52833">
    <property type="entry name" value="Thioredoxin-like"/>
    <property type="match status" value="1"/>
</dbReference>
<dbReference type="PANTHER" id="PTHR32234:SF0">
    <property type="entry name" value="THIOL:DISULFIDE INTERCHANGE PROTEIN DSBD"/>
    <property type="match status" value="1"/>
</dbReference>
<evidence type="ECO:0000313" key="11">
    <source>
        <dbReference type="Proteomes" id="UP000199673"/>
    </source>
</evidence>
<dbReference type="InterPro" id="IPR036929">
    <property type="entry name" value="DsbDN_sf"/>
</dbReference>
<dbReference type="EMBL" id="FPBF01000002">
    <property type="protein sequence ID" value="SFT72948.1"/>
    <property type="molecule type" value="Genomic_DNA"/>
</dbReference>
<feature type="transmembrane region" description="Helical" evidence="6">
    <location>
        <begin position="398"/>
        <end position="420"/>
    </location>
</feature>
<feature type="transmembrane region" description="Helical" evidence="6">
    <location>
        <begin position="552"/>
        <end position="575"/>
    </location>
</feature>
<dbReference type="Pfam" id="PF11412">
    <property type="entry name" value="DsbD_N"/>
    <property type="match status" value="2"/>
</dbReference>
<dbReference type="InterPro" id="IPR036249">
    <property type="entry name" value="Thioredoxin-like_sf"/>
</dbReference>
<evidence type="ECO:0000259" key="8">
    <source>
        <dbReference type="Pfam" id="PF02683"/>
    </source>
</evidence>
<keyword evidence="11" id="KW-1185">Reference proteome</keyword>